<accession>A0ABX6T8Q5</accession>
<comment type="similarity">
    <text evidence="2">Belongs to the NAD(P)-dependent epimerase/dehydratase family.</text>
</comment>
<comment type="pathway">
    <text evidence="1">Bacterial outer membrane biogenesis; LPS O-antigen biosynthesis.</text>
</comment>
<dbReference type="InterPro" id="IPR036291">
    <property type="entry name" value="NAD(P)-bd_dom_sf"/>
</dbReference>
<dbReference type="Proteomes" id="UP000516105">
    <property type="component" value="Chromosome"/>
</dbReference>
<keyword evidence="5" id="KW-1185">Reference proteome</keyword>
<name>A0ABX6T8Q5_9SPHN</name>
<dbReference type="Gene3D" id="3.40.50.720">
    <property type="entry name" value="NAD(P)-binding Rossmann-like Domain"/>
    <property type="match status" value="1"/>
</dbReference>
<evidence type="ECO:0000313" key="4">
    <source>
        <dbReference type="EMBL" id="QNP45327.1"/>
    </source>
</evidence>
<organism evidence="4 5">
    <name type="scientific">Sphingomonas sediminicola</name>
    <dbReference type="NCBI Taxonomy" id="386874"/>
    <lineage>
        <taxon>Bacteria</taxon>
        <taxon>Pseudomonadati</taxon>
        <taxon>Pseudomonadota</taxon>
        <taxon>Alphaproteobacteria</taxon>
        <taxon>Sphingomonadales</taxon>
        <taxon>Sphingomonadaceae</taxon>
        <taxon>Sphingomonas</taxon>
    </lineage>
</organism>
<dbReference type="EMBL" id="CP060782">
    <property type="protein sequence ID" value="QNP45327.1"/>
    <property type="molecule type" value="Genomic_DNA"/>
</dbReference>
<reference evidence="4 5" key="1">
    <citation type="submission" date="2020-08" db="EMBL/GenBank/DDBJ databases">
        <title>Genome sequence of Sphingomonas sediminicola KACC 15039T.</title>
        <authorList>
            <person name="Hyun D.-W."/>
            <person name="Bae J.-W."/>
        </authorList>
    </citation>
    <scope>NUCLEOTIDE SEQUENCE [LARGE SCALE GENOMIC DNA]</scope>
    <source>
        <strain evidence="4 5">KACC 15039</strain>
    </source>
</reference>
<dbReference type="SUPFAM" id="SSF51735">
    <property type="entry name" value="NAD(P)-binding Rossmann-fold domains"/>
    <property type="match status" value="1"/>
</dbReference>
<evidence type="ECO:0000259" key="3">
    <source>
        <dbReference type="Pfam" id="PF01370"/>
    </source>
</evidence>
<dbReference type="PANTHER" id="PTHR43000">
    <property type="entry name" value="DTDP-D-GLUCOSE 4,6-DEHYDRATASE-RELATED"/>
    <property type="match status" value="1"/>
</dbReference>
<dbReference type="RefSeq" id="WP_187708283.1">
    <property type="nucleotide sequence ID" value="NZ_CP060782.1"/>
</dbReference>
<sequence length="317" mass="34401">MNRVLVTGASGFIGSHVTRHLLAEGREVHVLLRPDSTPPRLEDLGGVRRWTGDLHDRAALEVCLKGARPDRIIHCAGVSRARHMSGWAPIREAFRVNVDGLINLVEAACASGAPIRRLVRLGGLEEYGSGPSPFVETQREMPRSAYSASQVAGTHLLEALQPTLPFEAVTLRPTLIYGSGQSTDFMIPALIEALLAERPFPLSEGRQRRDMLHIDDLVTAILAASTADNAGGEVINIASGKAPMVRTIALTIGRMMGRPHLLRLGELPDRPNDIVDLRGDASKAERLLAWRPTISLVRGLAQTIEWHRSRISAGCAA</sequence>
<evidence type="ECO:0000313" key="5">
    <source>
        <dbReference type="Proteomes" id="UP000516105"/>
    </source>
</evidence>
<feature type="domain" description="NAD-dependent epimerase/dehydratase" evidence="3">
    <location>
        <begin position="4"/>
        <end position="238"/>
    </location>
</feature>
<evidence type="ECO:0000256" key="2">
    <source>
        <dbReference type="ARBA" id="ARBA00007637"/>
    </source>
</evidence>
<dbReference type="InterPro" id="IPR001509">
    <property type="entry name" value="Epimerase_deHydtase"/>
</dbReference>
<gene>
    <name evidence="4" type="ORF">H9L14_12060</name>
</gene>
<evidence type="ECO:0000256" key="1">
    <source>
        <dbReference type="ARBA" id="ARBA00005125"/>
    </source>
</evidence>
<protein>
    <submittedName>
        <fullName evidence="4">NAD(P)-dependent oxidoreductase</fullName>
    </submittedName>
</protein>
<dbReference type="Pfam" id="PF01370">
    <property type="entry name" value="Epimerase"/>
    <property type="match status" value="1"/>
</dbReference>
<proteinExistence type="inferred from homology"/>